<protein>
    <recommendedName>
        <fullName evidence="3">Condensation domain-containing protein</fullName>
    </recommendedName>
</protein>
<evidence type="ECO:0000313" key="1">
    <source>
        <dbReference type="EMBL" id="MBU3819248.1"/>
    </source>
</evidence>
<accession>A0A9E2NQ79</accession>
<gene>
    <name evidence="1" type="ORF">H9864_02575</name>
</gene>
<sequence length="390" mass="44044">MYFFRPEKILCLYQITLKEEVDPGLLQAAQDAVLARTPYFRVQLVQEKRETFLAPNDRPCPVGRGSRPPEIPEETNGYLFHFSCEGNVLWFSWYHFIADGKGMSRFLTQVLEEYCNRRYGAVFPCPELPSSPFYDPEELFARFPGCDTKNDMQGEVPAIAAEPMQRTLLRLDRETLIRRALGCGVKPFSCLTALLTLAMGRYLDKREITYSYSADTRGDLGVPDAFYNCVASFQGRTEFGPVPRLEDVVQAVDARVKETLVPENKLGRMAEQMNWIYRVAQLKAPLRIKQRVFQMGEYLGGVPADFWISYLGNPFSPASPELMDYIQDFEVWVPPDGASMGVETASINGQLILCIQDKTGRAGLAEVLRAVMEQEGVRVLEAKDLTPALA</sequence>
<comment type="caution">
    <text evidence="1">The sequence shown here is derived from an EMBL/GenBank/DDBJ whole genome shotgun (WGS) entry which is preliminary data.</text>
</comment>
<proteinExistence type="predicted"/>
<dbReference type="SUPFAM" id="SSF52777">
    <property type="entry name" value="CoA-dependent acyltransferases"/>
    <property type="match status" value="1"/>
</dbReference>
<organism evidence="1 2">
    <name type="scientific">Candidatus Faecalibacterium intestinavium</name>
    <dbReference type="NCBI Taxonomy" id="2838580"/>
    <lineage>
        <taxon>Bacteria</taxon>
        <taxon>Bacillati</taxon>
        <taxon>Bacillota</taxon>
        <taxon>Clostridia</taxon>
        <taxon>Eubacteriales</taxon>
        <taxon>Oscillospiraceae</taxon>
        <taxon>Faecalibacterium</taxon>
    </lineage>
</organism>
<dbReference type="Proteomes" id="UP000824178">
    <property type="component" value="Unassembled WGS sequence"/>
</dbReference>
<reference evidence="1" key="1">
    <citation type="journal article" date="2021" name="PeerJ">
        <title>Extensive microbial diversity within the chicken gut microbiome revealed by metagenomics and culture.</title>
        <authorList>
            <person name="Gilroy R."/>
            <person name="Ravi A."/>
            <person name="Getino M."/>
            <person name="Pursley I."/>
            <person name="Horton D.L."/>
            <person name="Alikhan N.F."/>
            <person name="Baker D."/>
            <person name="Gharbi K."/>
            <person name="Hall N."/>
            <person name="Watson M."/>
            <person name="Adriaenssens E.M."/>
            <person name="Foster-Nyarko E."/>
            <person name="Jarju S."/>
            <person name="Secka A."/>
            <person name="Antonio M."/>
            <person name="Oren A."/>
            <person name="Chaudhuri R.R."/>
            <person name="La Ragione R."/>
            <person name="Hildebrand F."/>
            <person name="Pallen M.J."/>
        </authorList>
    </citation>
    <scope>NUCLEOTIDE SEQUENCE</scope>
    <source>
        <strain evidence="1">742</strain>
    </source>
</reference>
<reference evidence="1" key="2">
    <citation type="submission" date="2021-04" db="EMBL/GenBank/DDBJ databases">
        <authorList>
            <person name="Gilroy R."/>
        </authorList>
    </citation>
    <scope>NUCLEOTIDE SEQUENCE</scope>
    <source>
        <strain evidence="1">742</strain>
    </source>
</reference>
<dbReference type="EMBL" id="JAHLFH010000051">
    <property type="protein sequence ID" value="MBU3819248.1"/>
    <property type="molecule type" value="Genomic_DNA"/>
</dbReference>
<name>A0A9E2NQ79_9FIRM</name>
<evidence type="ECO:0008006" key="3">
    <source>
        <dbReference type="Google" id="ProtNLM"/>
    </source>
</evidence>
<evidence type="ECO:0000313" key="2">
    <source>
        <dbReference type="Proteomes" id="UP000824178"/>
    </source>
</evidence>
<dbReference type="AlphaFoldDB" id="A0A9E2NQ79"/>